<keyword evidence="6 9" id="KW-1133">Transmembrane helix</keyword>
<evidence type="ECO:0000256" key="9">
    <source>
        <dbReference type="SAM" id="Phobius"/>
    </source>
</evidence>
<accession>X1T1W9</accession>
<feature type="transmembrane region" description="Helical" evidence="9">
    <location>
        <begin position="6"/>
        <end position="26"/>
    </location>
</feature>
<protein>
    <recommendedName>
        <fullName evidence="11">Sodium-translocating pyrophosphatase</fullName>
    </recommendedName>
</protein>
<dbReference type="GO" id="GO:0016020">
    <property type="term" value="C:membrane"/>
    <property type="evidence" value="ECO:0007669"/>
    <property type="project" value="InterPro"/>
</dbReference>
<keyword evidence="2" id="KW-0813">Transport</keyword>
<dbReference type="EMBL" id="BARW01010215">
    <property type="protein sequence ID" value="GAI74024.1"/>
    <property type="molecule type" value="Genomic_DNA"/>
</dbReference>
<evidence type="ECO:0000256" key="2">
    <source>
        <dbReference type="ARBA" id="ARBA00022448"/>
    </source>
</evidence>
<evidence type="ECO:0008006" key="11">
    <source>
        <dbReference type="Google" id="ProtNLM"/>
    </source>
</evidence>
<name>X1T1W9_9ZZZZ</name>
<dbReference type="GO" id="GO:0012505">
    <property type="term" value="C:endomembrane system"/>
    <property type="evidence" value="ECO:0007669"/>
    <property type="project" value="UniProtKB-SubCell"/>
</dbReference>
<dbReference type="AlphaFoldDB" id="X1T1W9"/>
<keyword evidence="8 9" id="KW-0472">Membrane</keyword>
<reference evidence="10" key="1">
    <citation type="journal article" date="2014" name="Front. Microbiol.">
        <title>High frequency of phylogenetically diverse reductive dehalogenase-homologous genes in deep subseafloor sedimentary metagenomes.</title>
        <authorList>
            <person name="Kawai M."/>
            <person name="Futagami T."/>
            <person name="Toyoda A."/>
            <person name="Takaki Y."/>
            <person name="Nishi S."/>
            <person name="Hori S."/>
            <person name="Arai W."/>
            <person name="Tsubouchi T."/>
            <person name="Morono Y."/>
            <person name="Uchiyama I."/>
            <person name="Ito T."/>
            <person name="Fujiyama A."/>
            <person name="Inagaki F."/>
            <person name="Takami H."/>
        </authorList>
    </citation>
    <scope>NUCLEOTIDE SEQUENCE</scope>
    <source>
        <strain evidence="10">Expedition CK06-06</strain>
    </source>
</reference>
<organism evidence="10">
    <name type="scientific">marine sediment metagenome</name>
    <dbReference type="NCBI Taxonomy" id="412755"/>
    <lineage>
        <taxon>unclassified sequences</taxon>
        <taxon>metagenomes</taxon>
        <taxon>ecological metagenomes</taxon>
    </lineage>
</organism>
<evidence type="ECO:0000256" key="8">
    <source>
        <dbReference type="ARBA" id="ARBA00023136"/>
    </source>
</evidence>
<dbReference type="GO" id="GO:0004427">
    <property type="term" value="F:inorganic diphosphate phosphatase activity"/>
    <property type="evidence" value="ECO:0007669"/>
    <property type="project" value="InterPro"/>
</dbReference>
<dbReference type="GO" id="GO:0009678">
    <property type="term" value="F:diphosphate hydrolysis-driven proton transmembrane transporter activity"/>
    <property type="evidence" value="ECO:0007669"/>
    <property type="project" value="InterPro"/>
</dbReference>
<keyword evidence="7" id="KW-0406">Ion transport</keyword>
<evidence type="ECO:0000256" key="4">
    <source>
        <dbReference type="ARBA" id="ARBA00022842"/>
    </source>
</evidence>
<sequence>MNPMIVAVICGAAGLGLAGFMARYVLKQDQGSKRIREISAAIKEGALAFLGREYKILFIFVAVVAVAQ</sequence>
<keyword evidence="5" id="KW-1278">Translocase</keyword>
<keyword evidence="3 9" id="KW-0812">Transmembrane</keyword>
<evidence type="ECO:0000256" key="1">
    <source>
        <dbReference type="ARBA" id="ARBA00004127"/>
    </source>
</evidence>
<keyword evidence="4" id="KW-0460">Magnesium</keyword>
<dbReference type="InterPro" id="IPR004131">
    <property type="entry name" value="PPase-energised_H-pump"/>
</dbReference>
<comment type="subcellular location">
    <subcellularLocation>
        <location evidence="1">Endomembrane system</location>
        <topology evidence="1">Multi-pass membrane protein</topology>
    </subcellularLocation>
</comment>
<evidence type="ECO:0000256" key="5">
    <source>
        <dbReference type="ARBA" id="ARBA00022967"/>
    </source>
</evidence>
<proteinExistence type="predicted"/>
<evidence type="ECO:0000256" key="6">
    <source>
        <dbReference type="ARBA" id="ARBA00022989"/>
    </source>
</evidence>
<comment type="caution">
    <text evidence="10">The sequence shown here is derived from an EMBL/GenBank/DDBJ whole genome shotgun (WGS) entry which is preliminary data.</text>
</comment>
<evidence type="ECO:0000313" key="10">
    <source>
        <dbReference type="EMBL" id="GAI74024.1"/>
    </source>
</evidence>
<gene>
    <name evidence="10" type="ORF">S12H4_20221</name>
</gene>
<evidence type="ECO:0000256" key="7">
    <source>
        <dbReference type="ARBA" id="ARBA00023065"/>
    </source>
</evidence>
<evidence type="ECO:0000256" key="3">
    <source>
        <dbReference type="ARBA" id="ARBA00022692"/>
    </source>
</evidence>
<dbReference type="Pfam" id="PF03030">
    <property type="entry name" value="H_PPase"/>
    <property type="match status" value="1"/>
</dbReference>